<reference evidence="3 4" key="1">
    <citation type="submission" date="2020-04" db="EMBL/GenBank/DDBJ databases">
        <authorList>
            <person name="Laetsch R D."/>
            <person name="Stevens L."/>
            <person name="Kumar S."/>
            <person name="Blaxter L. M."/>
        </authorList>
    </citation>
    <scope>NUCLEOTIDE SEQUENCE [LARGE SCALE GENOMIC DNA]</scope>
</reference>
<dbReference type="CDD" id="cd00143">
    <property type="entry name" value="PP2Cc"/>
    <property type="match status" value="1"/>
</dbReference>
<feature type="transmembrane region" description="Helical" evidence="1">
    <location>
        <begin position="364"/>
        <end position="388"/>
    </location>
</feature>
<dbReference type="GO" id="GO:0004722">
    <property type="term" value="F:protein serine/threonine phosphatase activity"/>
    <property type="evidence" value="ECO:0007669"/>
    <property type="project" value="InterPro"/>
</dbReference>
<accession>A0A8S1EHC1</accession>
<keyword evidence="1" id="KW-0472">Membrane</keyword>
<evidence type="ECO:0000313" key="3">
    <source>
        <dbReference type="EMBL" id="CAB3399142.1"/>
    </source>
</evidence>
<evidence type="ECO:0000259" key="2">
    <source>
        <dbReference type="PROSITE" id="PS51746"/>
    </source>
</evidence>
<organism evidence="3 4">
    <name type="scientific">Caenorhabditis bovis</name>
    <dbReference type="NCBI Taxonomy" id="2654633"/>
    <lineage>
        <taxon>Eukaryota</taxon>
        <taxon>Metazoa</taxon>
        <taxon>Ecdysozoa</taxon>
        <taxon>Nematoda</taxon>
        <taxon>Chromadorea</taxon>
        <taxon>Rhabditida</taxon>
        <taxon>Rhabditina</taxon>
        <taxon>Rhabditomorpha</taxon>
        <taxon>Rhabditoidea</taxon>
        <taxon>Rhabditidae</taxon>
        <taxon>Peloderinae</taxon>
        <taxon>Caenorhabditis</taxon>
    </lineage>
</organism>
<dbReference type="InterPro" id="IPR001932">
    <property type="entry name" value="PPM-type_phosphatase-like_dom"/>
</dbReference>
<name>A0A8S1EHC1_9PELO</name>
<comment type="caution">
    <text evidence="3">The sequence shown here is derived from an EMBL/GenBank/DDBJ whole genome shotgun (WGS) entry which is preliminary data.</text>
</comment>
<proteinExistence type="predicted"/>
<dbReference type="InterPro" id="IPR015655">
    <property type="entry name" value="PP2C"/>
</dbReference>
<feature type="domain" description="PPM-type phosphatase" evidence="2">
    <location>
        <begin position="27"/>
        <end position="330"/>
    </location>
</feature>
<dbReference type="EMBL" id="CADEPM010000002">
    <property type="protein sequence ID" value="CAB3399142.1"/>
    <property type="molecule type" value="Genomic_DNA"/>
</dbReference>
<feature type="transmembrane region" description="Helical" evidence="1">
    <location>
        <begin position="400"/>
        <end position="424"/>
    </location>
</feature>
<dbReference type="SUPFAM" id="SSF81606">
    <property type="entry name" value="PP2C-like"/>
    <property type="match status" value="1"/>
</dbReference>
<dbReference type="OrthoDB" id="10049211at2759"/>
<sequence length="482" mass="54685">MENAFVDEYPPAANSGIGSVFGCRYKKQTVEPDNETQGYPINIDFSDAVNEQKLFGLVCGFNGGSKTAEFVRDRLIYEILFDNPIAVNMTPNMIKEELAQKFRIVSNRYNDSLNEDLYTRWNEKQSENADSKDKISEIDKKIRAGTTVLLILQLNQNVFVLNCGTGLAIAITSENNAIQLNTIVHENDDEEEVLRFQSINVDPTRVLNPTRAIGDLHRAHLYEENEDFKNAVSAPVISSPDVYYYTVDREWKYLVLISDGVVQNLKDAGVDDILSEVAGLSEENSPRSTAQSLLDKFSRKHCDAFSRVQEERGSGISNRREEMTAVFVKFPQSPQHYNQTADSAISTMSSTGNRDQQMAQFPSIPLYCLLGFVFAMSSLSTFLCIFFNHDINIASEVNQWTFYLSMFLSNNFFAVIAAFIYWTIHERRELRENREEKHERSMVDGLVNRETTAKSNGSYGMLVSYYDNVNIDVSEDEDPANI</sequence>
<evidence type="ECO:0000313" key="4">
    <source>
        <dbReference type="Proteomes" id="UP000494206"/>
    </source>
</evidence>
<gene>
    <name evidence="3" type="ORF">CBOVIS_LOCUS2312</name>
</gene>
<dbReference type="Gene3D" id="3.60.40.10">
    <property type="entry name" value="PPM-type phosphatase domain"/>
    <property type="match status" value="1"/>
</dbReference>
<dbReference type="SMART" id="SM00332">
    <property type="entry name" value="PP2Cc"/>
    <property type="match status" value="1"/>
</dbReference>
<protein>
    <recommendedName>
        <fullName evidence="2">PPM-type phosphatase domain-containing protein</fullName>
    </recommendedName>
</protein>
<evidence type="ECO:0000256" key="1">
    <source>
        <dbReference type="SAM" id="Phobius"/>
    </source>
</evidence>
<dbReference type="PANTHER" id="PTHR47992">
    <property type="entry name" value="PROTEIN PHOSPHATASE"/>
    <property type="match status" value="1"/>
</dbReference>
<keyword evidence="4" id="KW-1185">Reference proteome</keyword>
<dbReference type="Proteomes" id="UP000494206">
    <property type="component" value="Unassembled WGS sequence"/>
</dbReference>
<keyword evidence="1" id="KW-1133">Transmembrane helix</keyword>
<dbReference type="AlphaFoldDB" id="A0A8S1EHC1"/>
<dbReference type="Pfam" id="PF00481">
    <property type="entry name" value="PP2C"/>
    <property type="match status" value="1"/>
</dbReference>
<dbReference type="PROSITE" id="PS51746">
    <property type="entry name" value="PPM_2"/>
    <property type="match status" value="1"/>
</dbReference>
<keyword evidence="1" id="KW-0812">Transmembrane</keyword>
<dbReference type="InterPro" id="IPR036457">
    <property type="entry name" value="PPM-type-like_dom_sf"/>
</dbReference>